<protein>
    <recommendedName>
        <fullName evidence="2">SCP domain-containing protein</fullName>
    </recommendedName>
</protein>
<sequence length="241" mass="27344">MIWKTALHYARFWLVLALVSGQLTAEQKEQILDLHNRYRSMVSPEAANMLHMRWDEGLSLVAQHYAAQCIWEHNYDVLNQLGENLFLTTGLLSINKSIARWFEERKYYNYANNTCSLVMCGHYTQLVWAKSNTVGCASHFCKTVQNRDDENATILACNYFPQGNIEGELPYEAGEPCSKCPQEMVECLENSCAQIERTTEESSTDTWATDTPQMEPVDSAGFIKLSVATLLLAGLMASFIF</sequence>
<evidence type="ECO:0000313" key="4">
    <source>
        <dbReference type="Proteomes" id="UP000327468"/>
    </source>
</evidence>
<accession>A0A5N5LWK1</accession>
<keyword evidence="4" id="KW-1185">Reference proteome</keyword>
<dbReference type="GO" id="GO:0005576">
    <property type="term" value="C:extracellular region"/>
    <property type="evidence" value="ECO:0007669"/>
    <property type="project" value="InterPro"/>
</dbReference>
<proteinExistence type="predicted"/>
<dbReference type="PROSITE" id="PS01010">
    <property type="entry name" value="CRISP_2"/>
    <property type="match status" value="1"/>
</dbReference>
<feature type="chain" id="PRO_5024396635" description="SCP domain-containing protein" evidence="1">
    <location>
        <begin position="22"/>
        <end position="241"/>
    </location>
</feature>
<gene>
    <name evidence="3" type="ORF">PHYPO_G00074820</name>
</gene>
<dbReference type="EMBL" id="VFJC01000017">
    <property type="protein sequence ID" value="KAB5546681.1"/>
    <property type="molecule type" value="Genomic_DNA"/>
</dbReference>
<dbReference type="Pfam" id="PF00188">
    <property type="entry name" value="CAP"/>
    <property type="match status" value="1"/>
</dbReference>
<dbReference type="InterPro" id="IPR018244">
    <property type="entry name" value="Allrgn_V5/Tpx1_CS"/>
</dbReference>
<evidence type="ECO:0000256" key="1">
    <source>
        <dbReference type="SAM" id="SignalP"/>
    </source>
</evidence>
<name>A0A5N5LWK1_PANHP</name>
<evidence type="ECO:0000313" key="3">
    <source>
        <dbReference type="EMBL" id="KAB5546681.1"/>
    </source>
</evidence>
<dbReference type="SMART" id="SM00198">
    <property type="entry name" value="SCP"/>
    <property type="match status" value="1"/>
</dbReference>
<feature type="signal peptide" evidence="1">
    <location>
        <begin position="1"/>
        <end position="21"/>
    </location>
</feature>
<keyword evidence="1" id="KW-0732">Signal</keyword>
<dbReference type="InterPro" id="IPR035940">
    <property type="entry name" value="CAP_sf"/>
</dbReference>
<dbReference type="InterPro" id="IPR001283">
    <property type="entry name" value="CRISP-related"/>
</dbReference>
<reference evidence="3 4" key="1">
    <citation type="submission" date="2019-06" db="EMBL/GenBank/DDBJ databases">
        <title>A chromosome-scale genome assembly of the striped catfish, Pangasianodon hypophthalmus.</title>
        <authorList>
            <person name="Wen M."/>
            <person name="Zahm M."/>
            <person name="Roques C."/>
            <person name="Cabau C."/>
            <person name="Klopp C."/>
            <person name="Donnadieu C."/>
            <person name="Jouanno E."/>
            <person name="Avarre J.-C."/>
            <person name="Campet M."/>
            <person name="Ha T.T.T."/>
            <person name="Dugue R."/>
            <person name="Lampietro C."/>
            <person name="Louis A."/>
            <person name="Herpin A."/>
            <person name="Echchiki A."/>
            <person name="Berthelot C."/>
            <person name="Parey E."/>
            <person name="Roest-Crollius H."/>
            <person name="Braasch I."/>
            <person name="Postlethwait J."/>
            <person name="Bobe J."/>
            <person name="Montfort J."/>
            <person name="Bouchez O."/>
            <person name="Begum T."/>
            <person name="Schartl M."/>
            <person name="Guiguen Y."/>
        </authorList>
    </citation>
    <scope>NUCLEOTIDE SEQUENCE [LARGE SCALE GENOMIC DNA]</scope>
    <source>
        <strain evidence="3 4">Indonesia</strain>
        <tissue evidence="3">Blood</tissue>
    </source>
</reference>
<comment type="caution">
    <text evidence="3">The sequence shown here is derived from an EMBL/GenBank/DDBJ whole genome shotgun (WGS) entry which is preliminary data.</text>
</comment>
<dbReference type="PANTHER" id="PTHR10334">
    <property type="entry name" value="CYSTEINE-RICH SECRETORY PROTEIN-RELATED"/>
    <property type="match status" value="1"/>
</dbReference>
<feature type="domain" description="SCP" evidence="2">
    <location>
        <begin position="26"/>
        <end position="167"/>
    </location>
</feature>
<dbReference type="AlphaFoldDB" id="A0A5N5LWK1"/>
<dbReference type="PROSITE" id="PS01009">
    <property type="entry name" value="CRISP_1"/>
    <property type="match status" value="1"/>
</dbReference>
<dbReference type="SUPFAM" id="SSF55797">
    <property type="entry name" value="PR-1-like"/>
    <property type="match status" value="1"/>
</dbReference>
<evidence type="ECO:0000259" key="2">
    <source>
        <dbReference type="SMART" id="SM00198"/>
    </source>
</evidence>
<dbReference type="PRINTS" id="PR00837">
    <property type="entry name" value="V5TPXLIKE"/>
</dbReference>
<dbReference type="Gene3D" id="3.40.33.10">
    <property type="entry name" value="CAP"/>
    <property type="match status" value="1"/>
</dbReference>
<organism evidence="3 4">
    <name type="scientific">Pangasianodon hypophthalmus</name>
    <name type="common">Striped catfish</name>
    <name type="synonym">Helicophagus hypophthalmus</name>
    <dbReference type="NCBI Taxonomy" id="310915"/>
    <lineage>
        <taxon>Eukaryota</taxon>
        <taxon>Metazoa</taxon>
        <taxon>Chordata</taxon>
        <taxon>Craniata</taxon>
        <taxon>Vertebrata</taxon>
        <taxon>Euteleostomi</taxon>
        <taxon>Actinopterygii</taxon>
        <taxon>Neopterygii</taxon>
        <taxon>Teleostei</taxon>
        <taxon>Ostariophysi</taxon>
        <taxon>Siluriformes</taxon>
        <taxon>Pangasiidae</taxon>
        <taxon>Pangasianodon</taxon>
    </lineage>
</organism>
<dbReference type="Proteomes" id="UP000327468">
    <property type="component" value="Chromosome 16"/>
</dbReference>
<dbReference type="InterPro" id="IPR014044">
    <property type="entry name" value="CAP_dom"/>
</dbReference>